<dbReference type="PANTHER" id="PTHR11264:SF0">
    <property type="entry name" value="URACIL-DNA GLYCOSYLASE"/>
    <property type="match status" value="1"/>
</dbReference>
<comment type="function">
    <text evidence="2 9 11">Excises uracil residues from the DNA which can arise as a result of misincorporation of dUMP residues by DNA polymerase or due to deamination of cytosine.</text>
</comment>
<evidence type="ECO:0000256" key="2">
    <source>
        <dbReference type="ARBA" id="ARBA00002631"/>
    </source>
</evidence>
<dbReference type="EC" id="3.2.2.27" evidence="4 9"/>
<dbReference type="FunFam" id="3.40.470.10:FF:000001">
    <property type="entry name" value="Uracil-DNA glycosylase"/>
    <property type="match status" value="1"/>
</dbReference>
<evidence type="ECO:0000256" key="11">
    <source>
        <dbReference type="RuleBase" id="RU003780"/>
    </source>
</evidence>
<dbReference type="NCBIfam" id="NF003588">
    <property type="entry name" value="PRK05254.1-1"/>
    <property type="match status" value="1"/>
</dbReference>
<proteinExistence type="inferred from homology"/>
<comment type="similarity">
    <text evidence="3 9 11">Belongs to the uracil-DNA glycosylase (UDG) superfamily. UNG family.</text>
</comment>
<dbReference type="AlphaFoldDB" id="A0A370DHS9"/>
<evidence type="ECO:0000256" key="3">
    <source>
        <dbReference type="ARBA" id="ARBA00008184"/>
    </source>
</evidence>
<evidence type="ECO:0000313" key="14">
    <source>
        <dbReference type="Proteomes" id="UP000254266"/>
    </source>
</evidence>
<evidence type="ECO:0000256" key="1">
    <source>
        <dbReference type="ARBA" id="ARBA00001400"/>
    </source>
</evidence>
<dbReference type="InterPro" id="IPR036895">
    <property type="entry name" value="Uracil-DNA_glycosylase-like_sf"/>
</dbReference>
<dbReference type="Gene3D" id="3.40.470.10">
    <property type="entry name" value="Uracil-DNA glycosylase-like domain"/>
    <property type="match status" value="1"/>
</dbReference>
<keyword evidence="7 9" id="KW-0378">Hydrolase</keyword>
<keyword evidence="14" id="KW-1185">Reference proteome</keyword>
<dbReference type="InterPro" id="IPR005122">
    <property type="entry name" value="Uracil-DNA_glycosylase-like"/>
</dbReference>
<dbReference type="Pfam" id="PF03167">
    <property type="entry name" value="UDG"/>
    <property type="match status" value="1"/>
</dbReference>
<dbReference type="InterPro" id="IPR018085">
    <property type="entry name" value="Ura-DNA_Glyclase_AS"/>
</dbReference>
<dbReference type="InterPro" id="IPR002043">
    <property type="entry name" value="UDG_fam1"/>
</dbReference>
<comment type="catalytic activity">
    <reaction evidence="1 9 11">
        <text>Hydrolyzes single-stranded DNA or mismatched double-stranded DNA and polynucleotides, releasing free uracil.</text>
        <dbReference type="EC" id="3.2.2.27"/>
    </reaction>
</comment>
<sequence length="228" mass="25331">MNCKNLMPALDNSWKNCLSKALDNDNSSGLNAFLQSEIDNGINILPPQELWFNALNSTPLNKVKVVILGQDPYPTPGHAHGLCFSVKPDVKPIPKSLNNIYKELKDDLGIMNENGNLQNWANQGVLLLNSVLTVQSGQANAHQGKGWEKFTDEIVSMINELDHPVAFVLWGAYAQKKGKVIDESRHLVIRSPHPSPLSSYRGFFGSKPFSQINNFLTEHGQTEIDWAV</sequence>
<evidence type="ECO:0000256" key="10">
    <source>
        <dbReference type="PROSITE-ProRule" id="PRU10072"/>
    </source>
</evidence>
<evidence type="ECO:0000256" key="4">
    <source>
        <dbReference type="ARBA" id="ARBA00012030"/>
    </source>
</evidence>
<dbReference type="Proteomes" id="UP000254266">
    <property type="component" value="Unassembled WGS sequence"/>
</dbReference>
<dbReference type="NCBIfam" id="NF003592">
    <property type="entry name" value="PRK05254.1-5"/>
    <property type="match status" value="1"/>
</dbReference>
<comment type="caution">
    <text evidence="13">The sequence shown here is derived from an EMBL/GenBank/DDBJ whole genome shotgun (WGS) entry which is preliminary data.</text>
</comment>
<dbReference type="SMART" id="SM00987">
    <property type="entry name" value="UreE_C"/>
    <property type="match status" value="1"/>
</dbReference>
<evidence type="ECO:0000256" key="9">
    <source>
        <dbReference type="HAMAP-Rule" id="MF_00148"/>
    </source>
</evidence>
<evidence type="ECO:0000259" key="12">
    <source>
        <dbReference type="SMART" id="SM00986"/>
    </source>
</evidence>
<gene>
    <name evidence="9" type="primary">ung</name>
    <name evidence="13" type="ORF">DIZ80_07005</name>
</gene>
<dbReference type="GO" id="GO:0097510">
    <property type="term" value="P:base-excision repair, AP site formation via deaminated base removal"/>
    <property type="evidence" value="ECO:0007669"/>
    <property type="project" value="TreeGrafter"/>
</dbReference>
<comment type="subcellular location">
    <subcellularLocation>
        <location evidence="9">Cytoplasm</location>
    </subcellularLocation>
</comment>
<organism evidence="13 14">
    <name type="scientific">endosymbiont of Galathealinum brachiosum</name>
    <dbReference type="NCBI Taxonomy" id="2200906"/>
    <lineage>
        <taxon>Bacteria</taxon>
        <taxon>Pseudomonadati</taxon>
        <taxon>Pseudomonadota</taxon>
        <taxon>Gammaproteobacteria</taxon>
        <taxon>sulfur-oxidizing symbionts</taxon>
    </lineage>
</organism>
<dbReference type="PANTHER" id="PTHR11264">
    <property type="entry name" value="URACIL-DNA GLYCOSYLASE"/>
    <property type="match status" value="1"/>
</dbReference>
<dbReference type="SUPFAM" id="SSF52141">
    <property type="entry name" value="Uracil-DNA glycosylase-like"/>
    <property type="match status" value="1"/>
</dbReference>
<evidence type="ECO:0000256" key="6">
    <source>
        <dbReference type="ARBA" id="ARBA00022763"/>
    </source>
</evidence>
<evidence type="ECO:0000256" key="8">
    <source>
        <dbReference type="ARBA" id="ARBA00023204"/>
    </source>
</evidence>
<evidence type="ECO:0000313" key="13">
    <source>
        <dbReference type="EMBL" id="RDH83877.1"/>
    </source>
</evidence>
<dbReference type="NCBIfam" id="TIGR00628">
    <property type="entry name" value="ung"/>
    <property type="match status" value="1"/>
</dbReference>
<dbReference type="GO" id="GO:0004844">
    <property type="term" value="F:uracil DNA N-glycosylase activity"/>
    <property type="evidence" value="ECO:0007669"/>
    <property type="project" value="UniProtKB-UniRule"/>
</dbReference>
<name>A0A370DHS9_9GAMM</name>
<protein>
    <recommendedName>
        <fullName evidence="5 9">Uracil-DNA glycosylase</fullName>
        <shortName evidence="9">UDG</shortName>
        <ecNumber evidence="4 9">3.2.2.27</ecNumber>
    </recommendedName>
</protein>
<accession>A0A370DHS9</accession>
<feature type="active site" description="Proton acceptor" evidence="9 10">
    <location>
        <position position="71"/>
    </location>
</feature>
<reference evidence="13 14" key="1">
    <citation type="journal article" date="2018" name="ISME J.">
        <title>Endosymbiont genomes yield clues of tubeworm success.</title>
        <authorList>
            <person name="Li Y."/>
            <person name="Liles M.R."/>
            <person name="Halanych K.M."/>
        </authorList>
    </citation>
    <scope>NUCLEOTIDE SEQUENCE [LARGE SCALE GENOMIC DNA]</scope>
    <source>
        <strain evidence="13">A1464</strain>
    </source>
</reference>
<dbReference type="PROSITE" id="PS00130">
    <property type="entry name" value="U_DNA_GLYCOSYLASE"/>
    <property type="match status" value="1"/>
</dbReference>
<dbReference type="EMBL" id="QFXC01000008">
    <property type="protein sequence ID" value="RDH83877.1"/>
    <property type="molecule type" value="Genomic_DNA"/>
</dbReference>
<dbReference type="CDD" id="cd10027">
    <property type="entry name" value="UDG-F1-like"/>
    <property type="match status" value="1"/>
</dbReference>
<dbReference type="NCBIfam" id="NF003589">
    <property type="entry name" value="PRK05254.1-2"/>
    <property type="match status" value="1"/>
</dbReference>
<evidence type="ECO:0000256" key="5">
    <source>
        <dbReference type="ARBA" id="ARBA00018429"/>
    </source>
</evidence>
<evidence type="ECO:0000256" key="7">
    <source>
        <dbReference type="ARBA" id="ARBA00022801"/>
    </source>
</evidence>
<keyword evidence="9" id="KW-0963">Cytoplasm</keyword>
<dbReference type="HAMAP" id="MF_00148">
    <property type="entry name" value="UDG"/>
    <property type="match status" value="1"/>
</dbReference>
<dbReference type="SMART" id="SM00986">
    <property type="entry name" value="UDG"/>
    <property type="match status" value="1"/>
</dbReference>
<feature type="domain" description="Uracil-DNA glycosylase-like" evidence="12">
    <location>
        <begin position="56"/>
        <end position="216"/>
    </location>
</feature>
<keyword evidence="6 9" id="KW-0227">DNA damage</keyword>
<keyword evidence="8 9" id="KW-0234">DNA repair</keyword>
<dbReference type="GO" id="GO:0005737">
    <property type="term" value="C:cytoplasm"/>
    <property type="evidence" value="ECO:0007669"/>
    <property type="project" value="UniProtKB-SubCell"/>
</dbReference>
<dbReference type="NCBIfam" id="NF003591">
    <property type="entry name" value="PRK05254.1-4"/>
    <property type="match status" value="1"/>
</dbReference>